<evidence type="ECO:0000313" key="3">
    <source>
        <dbReference type="Proteomes" id="UP000774326"/>
    </source>
</evidence>
<protein>
    <submittedName>
        <fullName evidence="2">Uncharacterized protein</fullName>
    </submittedName>
</protein>
<evidence type="ECO:0000313" key="2">
    <source>
        <dbReference type="EMBL" id="KAH3678897.1"/>
    </source>
</evidence>
<dbReference type="EMBL" id="JAEUBG010005054">
    <property type="protein sequence ID" value="KAH3678897.1"/>
    <property type="molecule type" value="Genomic_DNA"/>
</dbReference>
<feature type="compositionally biased region" description="Basic and acidic residues" evidence="1">
    <location>
        <begin position="85"/>
        <end position="100"/>
    </location>
</feature>
<feature type="compositionally biased region" description="Acidic residues" evidence="1">
    <location>
        <begin position="103"/>
        <end position="113"/>
    </location>
</feature>
<evidence type="ECO:0000256" key="1">
    <source>
        <dbReference type="SAM" id="MobiDB-lite"/>
    </source>
</evidence>
<comment type="caution">
    <text evidence="2">The sequence shown here is derived from an EMBL/GenBank/DDBJ whole genome shotgun (WGS) entry which is preliminary data.</text>
</comment>
<feature type="region of interest" description="Disordered" evidence="1">
    <location>
        <begin position="1"/>
        <end position="113"/>
    </location>
</feature>
<accession>A0A9P8PWJ0</accession>
<sequence length="113" mass="12122">DSSEDDNDAFVDAHTEQGSTVPPPAPVVSTPSASSESVATRSVNDPHSNNPFAKMANNSSQQSIPKNTNPFFKPEQPTQPTYDAARLKAQRDAQRGKSASDDGWSDSENDDDD</sequence>
<feature type="compositionally biased region" description="Polar residues" evidence="1">
    <location>
        <begin position="41"/>
        <end position="81"/>
    </location>
</feature>
<gene>
    <name evidence="2" type="ORF">WICPIJ_008798</name>
</gene>
<reference evidence="2" key="1">
    <citation type="journal article" date="2021" name="Open Biol.">
        <title>Shared evolutionary footprints suggest mitochondrial oxidative damage underlies multiple complex I losses in fungi.</title>
        <authorList>
            <person name="Schikora-Tamarit M.A."/>
            <person name="Marcet-Houben M."/>
            <person name="Nosek J."/>
            <person name="Gabaldon T."/>
        </authorList>
    </citation>
    <scope>NUCLEOTIDE SEQUENCE</scope>
    <source>
        <strain evidence="2">CBS2887</strain>
    </source>
</reference>
<dbReference type="AlphaFoldDB" id="A0A9P8PWJ0"/>
<keyword evidence="3" id="KW-1185">Reference proteome</keyword>
<feature type="non-terminal residue" evidence="2">
    <location>
        <position position="113"/>
    </location>
</feature>
<organism evidence="2 3">
    <name type="scientific">Wickerhamomyces pijperi</name>
    <name type="common">Yeast</name>
    <name type="synonym">Pichia pijperi</name>
    <dbReference type="NCBI Taxonomy" id="599730"/>
    <lineage>
        <taxon>Eukaryota</taxon>
        <taxon>Fungi</taxon>
        <taxon>Dikarya</taxon>
        <taxon>Ascomycota</taxon>
        <taxon>Saccharomycotina</taxon>
        <taxon>Saccharomycetes</taxon>
        <taxon>Phaffomycetales</taxon>
        <taxon>Wickerhamomycetaceae</taxon>
        <taxon>Wickerhamomyces</taxon>
    </lineage>
</organism>
<feature type="non-terminal residue" evidence="2">
    <location>
        <position position="1"/>
    </location>
</feature>
<dbReference type="Proteomes" id="UP000774326">
    <property type="component" value="Unassembled WGS sequence"/>
</dbReference>
<proteinExistence type="predicted"/>
<reference evidence="2" key="2">
    <citation type="submission" date="2021-01" db="EMBL/GenBank/DDBJ databases">
        <authorList>
            <person name="Schikora-Tamarit M.A."/>
        </authorList>
    </citation>
    <scope>NUCLEOTIDE SEQUENCE</scope>
    <source>
        <strain evidence="2">CBS2887</strain>
    </source>
</reference>
<feature type="compositionally biased region" description="Low complexity" evidence="1">
    <location>
        <begin position="27"/>
        <end position="40"/>
    </location>
</feature>
<name>A0A9P8PWJ0_WICPI</name>